<reference evidence="1 2" key="1">
    <citation type="submission" date="2018-01" db="EMBL/GenBank/DDBJ databases">
        <title>The draft genome sequence of Cohaesibacter sp. H1304.</title>
        <authorList>
            <person name="Wang N.-N."/>
            <person name="Du Z.-J."/>
        </authorList>
    </citation>
    <scope>NUCLEOTIDE SEQUENCE [LARGE SCALE GENOMIC DNA]</scope>
    <source>
        <strain evidence="1 2">H1304</strain>
    </source>
</reference>
<evidence type="ECO:0000313" key="2">
    <source>
        <dbReference type="Proteomes" id="UP000234881"/>
    </source>
</evidence>
<sequence length="303" mass="33316">MGLPNYEKGKKLVYEKKEWSTDRFHDAVDGVVLFSAYARGLTMMQFRFLQSGVRLLRVTVTACLFAAVLSGVSRAADDTPFFTGVWELKDGNGVRPLVMSDWLIFDGKTPGTWLYMRKGFIPGERYQFYARKLSVNGLSAALVDVARVDDTHMLYRLSANGQVLEQGEATRLSVPNADDSCLAVDTELKDLMGKWSIASNKKKKLSLSESELVLDGKRQSITVQPLRTGQVGLQVSGAPFALFTDAGGDYAVLQILPQGTPSFTGGPIGQHVTFAQEIVVRRDKGRCDAAIASRLKLLGKKKK</sequence>
<dbReference type="EMBL" id="PKUQ01000054">
    <property type="protein sequence ID" value="PLW75289.1"/>
    <property type="molecule type" value="Genomic_DNA"/>
</dbReference>
<keyword evidence="2" id="KW-1185">Reference proteome</keyword>
<accession>A0A2N5XL97</accession>
<dbReference type="Proteomes" id="UP000234881">
    <property type="component" value="Unassembled WGS sequence"/>
</dbReference>
<dbReference type="AlphaFoldDB" id="A0A2N5XL97"/>
<name>A0A2N5XL97_9HYPH</name>
<gene>
    <name evidence="1" type="ORF">C0081_20980</name>
</gene>
<organism evidence="1 2">
    <name type="scientific">Cohaesibacter celericrescens</name>
    <dbReference type="NCBI Taxonomy" id="2067669"/>
    <lineage>
        <taxon>Bacteria</taxon>
        <taxon>Pseudomonadati</taxon>
        <taxon>Pseudomonadota</taxon>
        <taxon>Alphaproteobacteria</taxon>
        <taxon>Hyphomicrobiales</taxon>
        <taxon>Cohaesibacteraceae</taxon>
    </lineage>
</organism>
<comment type="caution">
    <text evidence="1">The sequence shown here is derived from an EMBL/GenBank/DDBJ whole genome shotgun (WGS) entry which is preliminary data.</text>
</comment>
<proteinExistence type="predicted"/>
<evidence type="ECO:0000313" key="1">
    <source>
        <dbReference type="EMBL" id="PLW75289.1"/>
    </source>
</evidence>
<protein>
    <submittedName>
        <fullName evidence="1">Uncharacterized protein</fullName>
    </submittedName>
</protein>